<name>A0AAD6SGJ6_9AGAR</name>
<dbReference type="Proteomes" id="UP001218188">
    <property type="component" value="Unassembled WGS sequence"/>
</dbReference>
<evidence type="ECO:0000313" key="2">
    <source>
        <dbReference type="Proteomes" id="UP001218188"/>
    </source>
</evidence>
<dbReference type="AlphaFoldDB" id="A0AAD6SGJ6"/>
<accession>A0AAD6SGJ6</accession>
<sequence length="283" mass="29527">MAFSSVQFRLTQASTHIKCLLNSIKRAYGQEGLDSISTIDSTRSSVRSAFGKDNTRVELGKLLARPNYGNHAYSAQARDHLVAETTDGLRTEFYKTPLRNSVVPEEVVVNVVAATEEALSVLFEAPNASSGTEGARLYDPPPHLVLHVPTPSGKSKVPPSLSSVGPGSVSVLPGVGKLPTGWGAGNAGRFPPANIINDLGHTTGNLASGNAPAQAARDAVLSLRAANAINSVQNTAGLVNVSVAARAIPQAASHWTSYNFRNIPDSVQAGVATAPGTCYIHAL</sequence>
<comment type="caution">
    <text evidence="1">The sequence shown here is derived from an EMBL/GenBank/DDBJ whole genome shotgun (WGS) entry which is preliminary data.</text>
</comment>
<protein>
    <submittedName>
        <fullName evidence="1">Uncharacterized protein</fullName>
    </submittedName>
</protein>
<dbReference type="EMBL" id="JARJCM010000122">
    <property type="protein sequence ID" value="KAJ7027589.1"/>
    <property type="molecule type" value="Genomic_DNA"/>
</dbReference>
<evidence type="ECO:0000313" key="1">
    <source>
        <dbReference type="EMBL" id="KAJ7027589.1"/>
    </source>
</evidence>
<organism evidence="1 2">
    <name type="scientific">Mycena alexandri</name>
    <dbReference type="NCBI Taxonomy" id="1745969"/>
    <lineage>
        <taxon>Eukaryota</taxon>
        <taxon>Fungi</taxon>
        <taxon>Dikarya</taxon>
        <taxon>Basidiomycota</taxon>
        <taxon>Agaricomycotina</taxon>
        <taxon>Agaricomycetes</taxon>
        <taxon>Agaricomycetidae</taxon>
        <taxon>Agaricales</taxon>
        <taxon>Marasmiineae</taxon>
        <taxon>Mycenaceae</taxon>
        <taxon>Mycena</taxon>
    </lineage>
</organism>
<reference evidence="1" key="1">
    <citation type="submission" date="2023-03" db="EMBL/GenBank/DDBJ databases">
        <title>Massive genome expansion in bonnet fungi (Mycena s.s.) driven by repeated elements and novel gene families across ecological guilds.</title>
        <authorList>
            <consortium name="Lawrence Berkeley National Laboratory"/>
            <person name="Harder C.B."/>
            <person name="Miyauchi S."/>
            <person name="Viragh M."/>
            <person name="Kuo A."/>
            <person name="Thoen E."/>
            <person name="Andreopoulos B."/>
            <person name="Lu D."/>
            <person name="Skrede I."/>
            <person name="Drula E."/>
            <person name="Henrissat B."/>
            <person name="Morin E."/>
            <person name="Kohler A."/>
            <person name="Barry K."/>
            <person name="LaButti K."/>
            <person name="Morin E."/>
            <person name="Salamov A."/>
            <person name="Lipzen A."/>
            <person name="Mereny Z."/>
            <person name="Hegedus B."/>
            <person name="Baldrian P."/>
            <person name="Stursova M."/>
            <person name="Weitz H."/>
            <person name="Taylor A."/>
            <person name="Grigoriev I.V."/>
            <person name="Nagy L.G."/>
            <person name="Martin F."/>
            <person name="Kauserud H."/>
        </authorList>
    </citation>
    <scope>NUCLEOTIDE SEQUENCE</scope>
    <source>
        <strain evidence="1">CBHHK200</strain>
    </source>
</reference>
<gene>
    <name evidence="1" type="ORF">C8F04DRAFT_1266829</name>
</gene>
<proteinExistence type="predicted"/>
<keyword evidence="2" id="KW-1185">Reference proteome</keyword>